<keyword evidence="13 20" id="KW-1015">Disulfide bond</keyword>
<dbReference type="Gene3D" id="1.50.10.10">
    <property type="match status" value="1"/>
</dbReference>
<dbReference type="AlphaFoldDB" id="A0A9P0DRN3"/>
<feature type="active site" evidence="18">
    <location>
        <position position="347"/>
    </location>
</feature>
<evidence type="ECO:0000256" key="1">
    <source>
        <dbReference type="ARBA" id="ARBA00001913"/>
    </source>
</evidence>
<protein>
    <recommendedName>
        <fullName evidence="21">alpha-1,2-Mannosidase</fullName>
        <ecNumber evidence="21">3.2.1.-</ecNumber>
    </recommendedName>
</protein>
<evidence type="ECO:0000256" key="21">
    <source>
        <dbReference type="RuleBase" id="RU361193"/>
    </source>
</evidence>
<evidence type="ECO:0000256" key="18">
    <source>
        <dbReference type="PIRSR" id="PIRSR601382-1"/>
    </source>
</evidence>
<keyword evidence="14 21" id="KW-0326">Glycosidase</keyword>
<evidence type="ECO:0000256" key="19">
    <source>
        <dbReference type="PIRSR" id="PIRSR601382-2"/>
    </source>
</evidence>
<evidence type="ECO:0000256" key="3">
    <source>
        <dbReference type="ARBA" id="ARBA00004922"/>
    </source>
</evidence>
<feature type="binding site" evidence="19">
    <location>
        <position position="574"/>
    </location>
    <ligand>
        <name>Ca(2+)</name>
        <dbReference type="ChEBI" id="CHEBI:29108"/>
    </ligand>
</feature>
<accession>A0A9P0DRN3</accession>
<dbReference type="SUPFAM" id="SSF48225">
    <property type="entry name" value="Seven-hairpin glycosidases"/>
    <property type="match status" value="1"/>
</dbReference>
<keyword evidence="11" id="KW-1133">Transmembrane helix</keyword>
<evidence type="ECO:0000256" key="12">
    <source>
        <dbReference type="ARBA" id="ARBA00023136"/>
    </source>
</evidence>
<reference evidence="22" key="1">
    <citation type="submission" date="2022-01" db="EMBL/GenBank/DDBJ databases">
        <authorList>
            <person name="King R."/>
        </authorList>
    </citation>
    <scope>NUCLEOTIDE SEQUENCE</scope>
</reference>
<dbReference type="GO" id="GO:0005975">
    <property type="term" value="P:carbohydrate metabolic process"/>
    <property type="evidence" value="ECO:0007669"/>
    <property type="project" value="InterPro"/>
</dbReference>
<keyword evidence="12" id="KW-0472">Membrane</keyword>
<comment type="cofactor">
    <cofactor evidence="1 19">
        <name>Ca(2+)</name>
        <dbReference type="ChEBI" id="CHEBI:29108"/>
    </cofactor>
</comment>
<dbReference type="EMBL" id="OU900097">
    <property type="protein sequence ID" value="CAH1184482.1"/>
    <property type="molecule type" value="Genomic_DNA"/>
</dbReference>
<keyword evidence="23" id="KW-1185">Reference proteome</keyword>
<dbReference type="GO" id="GO:0005509">
    <property type="term" value="F:calcium ion binding"/>
    <property type="evidence" value="ECO:0007669"/>
    <property type="project" value="InterPro"/>
</dbReference>
<evidence type="ECO:0000256" key="11">
    <source>
        <dbReference type="ARBA" id="ARBA00022989"/>
    </source>
</evidence>
<evidence type="ECO:0000256" key="4">
    <source>
        <dbReference type="ARBA" id="ARBA00007658"/>
    </source>
</evidence>
<evidence type="ECO:0000256" key="14">
    <source>
        <dbReference type="ARBA" id="ARBA00023295"/>
    </source>
</evidence>
<dbReference type="InterPro" id="IPR050749">
    <property type="entry name" value="Glycosyl_Hydrolase_47"/>
</dbReference>
<keyword evidence="6 19" id="KW-0479">Metal-binding</keyword>
<evidence type="ECO:0000256" key="8">
    <source>
        <dbReference type="ARBA" id="ARBA00022824"/>
    </source>
</evidence>
<evidence type="ECO:0000256" key="20">
    <source>
        <dbReference type="PIRSR" id="PIRSR601382-3"/>
    </source>
</evidence>
<dbReference type="FunFam" id="1.50.10.10:FF:000010">
    <property type="entry name" value="alpha-1,2-Mannosidase"/>
    <property type="match status" value="1"/>
</dbReference>
<evidence type="ECO:0000256" key="15">
    <source>
        <dbReference type="ARBA" id="ARBA00047669"/>
    </source>
</evidence>
<dbReference type="Proteomes" id="UP001153712">
    <property type="component" value="Chromosome 4"/>
</dbReference>
<keyword evidence="10" id="KW-0735">Signal-anchor</keyword>
<dbReference type="GO" id="GO:0005789">
    <property type="term" value="C:endoplasmic reticulum membrane"/>
    <property type="evidence" value="ECO:0007669"/>
    <property type="project" value="UniProtKB-SubCell"/>
</dbReference>
<comment type="function">
    <text evidence="17">Involved in glycoprotein quality control targeting of misfolded glycoproteins for degradation. It primarily trims a single alpha-1,2-linked mannose residue from Man(9)GlcNAc(2) to produce Man(8)GlcNAc(2), but at high enzyme concentrations, as found in the ER quality control compartment (ERQC), it further trims the carbohydrates to Man(5-6)GlcNAc(2).</text>
</comment>
<keyword evidence="5" id="KW-0812">Transmembrane</keyword>
<sequence>MVDFRNDYLSLNVPSVDSSGDKRRKIHLKRSWNQLSKCQKTTLLCCVLMIIFGILNFLNQKDEALVLANTNEQLESKYAVKNFIEAPKLVEDALEHVELKKDVELESKSLRNNVENNHVAIKGDSKFLGPTTDKQKAVVKAFKHAWKGYKKFAWGHDHLKPISETYNDWFGLGLTIVDSLDTMFIMGLKDEYNEGRDWVEKHLNFDINRDVNLFEVTIRVLGGLLSIYHFSKDDMFLKKATELADRLLPCFGSESGIPYSDINLFTRKPHAPKWSPDSSTSEVTTIQLEFRDLSRVTGNPKYEEAVYNVSRLIHKLEKKDGLVPIFINANTGQFRSYATITIGARGDSYYEYLLKQWVQTGKMLDSLKDDYLESIRGIEKHLLRKTEPNGYVFIGELLAGGKEFKPKMDHLTCYLPGTLALGVHNGLPNEHWTLALDLLNTCYQTYAQQPTFLAPEITYFNIQSENTKPKDMYVKSNDAHNLLRPEFIESLWYMYQLTGNATYQDWGWRIFRGFENYTRVLNGYTSIGNVKNAANVRPKDMMESFFLSETLKYLYLLFSDDPKLLDLDKFVVNSEAHPLPIYLN</sequence>
<dbReference type="InterPro" id="IPR036026">
    <property type="entry name" value="Seven-hairpin_glycosidases"/>
</dbReference>
<keyword evidence="8" id="KW-0256">Endoplasmic reticulum</keyword>
<dbReference type="GO" id="GO:0034976">
    <property type="term" value="P:response to endoplasmic reticulum stress"/>
    <property type="evidence" value="ECO:0007669"/>
    <property type="project" value="UniProtKB-ARBA"/>
</dbReference>
<dbReference type="Pfam" id="PF01532">
    <property type="entry name" value="Glyco_hydro_47"/>
    <property type="match status" value="1"/>
</dbReference>
<dbReference type="InterPro" id="IPR001382">
    <property type="entry name" value="Glyco_hydro_47"/>
</dbReference>
<evidence type="ECO:0000256" key="5">
    <source>
        <dbReference type="ARBA" id="ARBA00022692"/>
    </source>
</evidence>
<comment type="pathway">
    <text evidence="3">Protein modification; protein glycosylation.</text>
</comment>
<evidence type="ECO:0000256" key="17">
    <source>
        <dbReference type="ARBA" id="ARBA00053655"/>
    </source>
</evidence>
<dbReference type="PANTHER" id="PTHR11742">
    <property type="entry name" value="MANNOSYL-OLIGOSACCHARIDE ALPHA-1,2-MANNOSIDASE-RELATED"/>
    <property type="match status" value="1"/>
</dbReference>
<organism evidence="22 23">
    <name type="scientific">Phyllotreta striolata</name>
    <name type="common">Striped flea beetle</name>
    <name type="synonym">Crioceris striolata</name>
    <dbReference type="NCBI Taxonomy" id="444603"/>
    <lineage>
        <taxon>Eukaryota</taxon>
        <taxon>Metazoa</taxon>
        <taxon>Ecdysozoa</taxon>
        <taxon>Arthropoda</taxon>
        <taxon>Hexapoda</taxon>
        <taxon>Insecta</taxon>
        <taxon>Pterygota</taxon>
        <taxon>Neoptera</taxon>
        <taxon>Endopterygota</taxon>
        <taxon>Coleoptera</taxon>
        <taxon>Polyphaga</taxon>
        <taxon>Cucujiformia</taxon>
        <taxon>Chrysomeloidea</taxon>
        <taxon>Chrysomelidae</taxon>
        <taxon>Galerucinae</taxon>
        <taxon>Alticini</taxon>
        <taxon>Phyllotreta</taxon>
    </lineage>
</organism>
<comment type="catalytic activity">
    <reaction evidence="15">
        <text>N(4)-(alpha-D-Man-(1-&gt;2)-alpha-D-Man-(1-&gt;2)-alpha-D-Man-(1-&gt;3)-[alpha-D-Man-(1-&gt;3)-[alpha-D-Man-(1-&gt;2)-alpha-D-Man-(1-&gt;6)]-alpha-D-Man-(1-&gt;6)]-beta-D-Man-(1-&gt;4)-beta-D-GlcNAc-(1-&gt;4)-beta-D-GlcNAc)-L-asparaginyl-[protein] (N-glucan mannose isomer 8A1,2,3B1,3) + 3 H2O = N(4)-(alpha-D-Man-(1-&gt;3)-[alpha-D-Man-(1-&gt;3)-[alpha-D-Man-(1-&gt;6)]-alpha-D-Man-(1-&gt;6)]-beta-D-Man-(1-&gt;4)-beta-D-GlcNAc-(1-&gt;4)-beta-D-GlcNAc)-L-asparaginyl-[protein] (N-glucan mannose isomer 5A1,2) + 3 beta-D-mannose</text>
        <dbReference type="Rhea" id="RHEA:56028"/>
        <dbReference type="Rhea" id="RHEA-COMP:14358"/>
        <dbReference type="Rhea" id="RHEA-COMP:14367"/>
        <dbReference type="ChEBI" id="CHEBI:15377"/>
        <dbReference type="ChEBI" id="CHEBI:28563"/>
        <dbReference type="ChEBI" id="CHEBI:59087"/>
        <dbReference type="ChEBI" id="CHEBI:60628"/>
        <dbReference type="EC" id="3.2.1.113"/>
    </reaction>
</comment>
<dbReference type="EC" id="3.2.1.-" evidence="21"/>
<evidence type="ECO:0000256" key="9">
    <source>
        <dbReference type="ARBA" id="ARBA00022837"/>
    </source>
</evidence>
<dbReference type="GO" id="GO:0010498">
    <property type="term" value="P:proteasomal protein catabolic process"/>
    <property type="evidence" value="ECO:0007669"/>
    <property type="project" value="UniProtKB-ARBA"/>
</dbReference>
<evidence type="ECO:0000256" key="13">
    <source>
        <dbReference type="ARBA" id="ARBA00023157"/>
    </source>
</evidence>
<evidence type="ECO:0000256" key="2">
    <source>
        <dbReference type="ARBA" id="ARBA00004648"/>
    </source>
</evidence>
<name>A0A9P0DRN3_PHYSR</name>
<dbReference type="InterPro" id="IPR012341">
    <property type="entry name" value="6hp_glycosidase-like_sf"/>
</dbReference>
<evidence type="ECO:0000256" key="16">
    <source>
        <dbReference type="ARBA" id="ARBA00048605"/>
    </source>
</evidence>
<dbReference type="PRINTS" id="PR00747">
    <property type="entry name" value="GLYHDRLASE47"/>
</dbReference>
<dbReference type="OrthoDB" id="8118055at2759"/>
<keyword evidence="9 19" id="KW-0106">Calcium</keyword>
<dbReference type="GO" id="GO:0004571">
    <property type="term" value="F:mannosyl-oligosaccharide 1,2-alpha-mannosidase activity"/>
    <property type="evidence" value="ECO:0007669"/>
    <property type="project" value="UniProtKB-EC"/>
</dbReference>
<comment type="catalytic activity">
    <reaction evidence="16">
        <text>N(4)-(alpha-D-Man-(1-&gt;2)-alpha-D-Man-(1-&gt;2)-alpha-D-Man-(1-&gt;3)-[alpha-D-Man-(1-&gt;2)-alpha-D-Man-(1-&gt;3)-[alpha-D-Man-(1-&gt;2)-alpha-D-Man-(1-&gt;6)]-alpha-D-Man-(1-&gt;6)]-beta-D-Man-(1-&gt;4)-beta-D-GlcNAc-(1-&gt;4)-beta-D-GlcNAc)-L-asparaginyl-[protein] (N-glucan mannose isomer 9A1,2,3B1,2,3) + 4 H2O = N(4)-(alpha-D-Man-(1-&gt;3)-[alpha-D-Man-(1-&gt;3)-[alpha-D-Man-(1-&gt;6)]-alpha-D-Man-(1-&gt;6)]-beta-D-Man-(1-&gt;4)-beta-D-GlcNAc-(1-&gt;4)-beta-D-GlcNAc)-L-asparaginyl-[protein] (N-glucan mannose isomer 5A1,2) + 4 beta-D-mannose</text>
        <dbReference type="Rhea" id="RHEA:56008"/>
        <dbReference type="Rhea" id="RHEA-COMP:14356"/>
        <dbReference type="Rhea" id="RHEA-COMP:14367"/>
        <dbReference type="ChEBI" id="CHEBI:15377"/>
        <dbReference type="ChEBI" id="CHEBI:28563"/>
        <dbReference type="ChEBI" id="CHEBI:59087"/>
        <dbReference type="ChEBI" id="CHEBI:139493"/>
        <dbReference type="EC" id="3.2.1.113"/>
    </reaction>
</comment>
<evidence type="ECO:0000313" key="23">
    <source>
        <dbReference type="Proteomes" id="UP001153712"/>
    </source>
</evidence>
<feature type="active site" evidence="18">
    <location>
        <position position="486"/>
    </location>
</feature>
<comment type="similarity">
    <text evidence="4 21">Belongs to the glycosyl hydrolase 47 family.</text>
</comment>
<keyword evidence="7 21" id="KW-0378">Hydrolase</keyword>
<feature type="disulfide bond" evidence="20">
    <location>
        <begin position="413"/>
        <end position="442"/>
    </location>
</feature>
<feature type="active site" description="Proton donor" evidence="18">
    <location>
        <position position="215"/>
    </location>
</feature>
<evidence type="ECO:0000256" key="6">
    <source>
        <dbReference type="ARBA" id="ARBA00022723"/>
    </source>
</evidence>
<gene>
    <name evidence="22" type="ORF">PHYEVI_LOCUS7684</name>
</gene>
<dbReference type="PANTHER" id="PTHR11742:SF55">
    <property type="entry name" value="ENDOPLASMIC RETICULUM MANNOSYL-OLIGOSACCHARIDE 1,2-ALPHA-MANNOSIDASE"/>
    <property type="match status" value="1"/>
</dbReference>
<feature type="active site" description="Proton donor" evidence="18">
    <location>
        <position position="456"/>
    </location>
</feature>
<evidence type="ECO:0000256" key="7">
    <source>
        <dbReference type="ARBA" id="ARBA00022801"/>
    </source>
</evidence>
<evidence type="ECO:0000256" key="10">
    <source>
        <dbReference type="ARBA" id="ARBA00022968"/>
    </source>
</evidence>
<evidence type="ECO:0000313" key="22">
    <source>
        <dbReference type="EMBL" id="CAH1184482.1"/>
    </source>
</evidence>
<comment type="subcellular location">
    <subcellularLocation>
        <location evidence="2">Endoplasmic reticulum membrane</location>
        <topology evidence="2">Single-pass type II membrane protein</topology>
    </subcellularLocation>
</comment>
<proteinExistence type="inferred from homology"/>